<dbReference type="InterPro" id="IPR035979">
    <property type="entry name" value="RBD_domain_sf"/>
</dbReference>
<evidence type="ECO:0000256" key="2">
    <source>
        <dbReference type="SAM" id="MobiDB-lite"/>
    </source>
</evidence>
<dbReference type="InterPro" id="IPR012677">
    <property type="entry name" value="Nucleotide-bd_a/b_plait_sf"/>
</dbReference>
<name>A0A0B7A4A9_9EUPU</name>
<feature type="region of interest" description="Disordered" evidence="2">
    <location>
        <begin position="1"/>
        <end position="128"/>
    </location>
</feature>
<dbReference type="InterPro" id="IPR052600">
    <property type="entry name" value="Nuc_rcpt_coact/corep"/>
</dbReference>
<dbReference type="PANTHER" id="PTHR23295">
    <property type="entry name" value="NUCLEAR RECEPTOR COACTIVATOR 5-RELATED"/>
    <property type="match status" value="1"/>
</dbReference>
<dbReference type="Pfam" id="PF00076">
    <property type="entry name" value="RRM_1"/>
    <property type="match status" value="1"/>
</dbReference>
<dbReference type="InterPro" id="IPR000504">
    <property type="entry name" value="RRM_dom"/>
</dbReference>
<accession>A0A0B7A4A9</accession>
<feature type="domain" description="RRM" evidence="3">
    <location>
        <begin position="135"/>
        <end position="207"/>
    </location>
</feature>
<dbReference type="SMART" id="SM00360">
    <property type="entry name" value="RRM"/>
    <property type="match status" value="1"/>
</dbReference>
<dbReference type="EMBL" id="HACG01027955">
    <property type="protein sequence ID" value="CEK74820.1"/>
    <property type="molecule type" value="Transcribed_RNA"/>
</dbReference>
<proteinExistence type="predicted"/>
<keyword evidence="1" id="KW-0694">RNA-binding</keyword>
<feature type="region of interest" description="Disordered" evidence="2">
    <location>
        <begin position="525"/>
        <end position="550"/>
    </location>
</feature>
<dbReference type="Gene3D" id="3.30.70.330">
    <property type="match status" value="1"/>
</dbReference>
<sequence length="694" mass="75982">MSPPWLKRNRQLSRSRSPSHEKSRRRVDQFGRSLPLKSKSRSRSSSRSRDRSLGRQNSFRRSREPSPSRRIRGGQRNLNRGYNKTSRKGRTGNTREEQYSRKKSNNSSSSSSDSESSNNSPTRIVASSNPKHINSRIFVANIISKEVTKGDLIKQFEKYGPVIDVLVHTKNYAFIQFMKEDQAQLAVEGEHGSTFKGWRLDVKMAFENRKGSGGRGDEHRGGRGGGAHFGSSGRDRFQQPGDPLPGPFPDPYFDARARPPVPFPGAPDFRGRDPYFMDPYRRGFPEPWLGEDPYRRGLYGDPYRDLYSLRPQPPPPPPPVIECEIFITSAQLQAYGQAVEQRIKEHNIITTVSIMPETRTAAQLVEELTAQSGLFAIFVNPQNEMHRSLTVSILHGVPQEHRNMPLDDAVILVGASFLKYVDGLREKAQAAAAPLPSSSAPSGSRSFLPPSSEILYLLNLLADNRALTVAELDTVIEYLHERREKLINAESRPVLTEETQHKSPSLVQHGADPELANQQLSSAKQNLSVVNQESSSVQEPASASGSNSKSISEDLASKILSLFGNARSNVPSVPPANGKQQQVSQSQLPAGAPTPAPPQAAVPSSASLINFDNPNVQKALDNLIQNTPNLFKNINANNALAAAAASMAAMQGGSDYGRDEEMTTGRTQGKSSTNQNTNASLSAGAAASMAAMRG</sequence>
<dbReference type="GO" id="GO:0003723">
    <property type="term" value="F:RNA binding"/>
    <property type="evidence" value="ECO:0007669"/>
    <property type="project" value="UniProtKB-UniRule"/>
</dbReference>
<evidence type="ECO:0000313" key="4">
    <source>
        <dbReference type="EMBL" id="CEK74820.1"/>
    </source>
</evidence>
<feature type="region of interest" description="Disordered" evidence="2">
    <location>
        <begin position="570"/>
        <end position="606"/>
    </location>
</feature>
<dbReference type="Gene3D" id="3.40.50.800">
    <property type="entry name" value="Anticodon-binding domain"/>
    <property type="match status" value="1"/>
</dbReference>
<feature type="compositionally biased region" description="Basic and acidic residues" evidence="2">
    <location>
        <begin position="209"/>
        <end position="221"/>
    </location>
</feature>
<dbReference type="PROSITE" id="PS50102">
    <property type="entry name" value="RRM"/>
    <property type="match status" value="1"/>
</dbReference>
<evidence type="ECO:0000259" key="3">
    <source>
        <dbReference type="PROSITE" id="PS50102"/>
    </source>
</evidence>
<feature type="compositionally biased region" description="Polar residues" evidence="2">
    <location>
        <begin position="664"/>
        <end position="678"/>
    </location>
</feature>
<feature type="compositionally biased region" description="Low complexity" evidence="2">
    <location>
        <begin position="105"/>
        <end position="120"/>
    </location>
</feature>
<evidence type="ECO:0000256" key="1">
    <source>
        <dbReference type="PROSITE-ProRule" id="PRU00176"/>
    </source>
</evidence>
<gene>
    <name evidence="4" type="primary">ORF92701</name>
</gene>
<organism evidence="4">
    <name type="scientific">Arion vulgaris</name>
    <dbReference type="NCBI Taxonomy" id="1028688"/>
    <lineage>
        <taxon>Eukaryota</taxon>
        <taxon>Metazoa</taxon>
        <taxon>Spiralia</taxon>
        <taxon>Lophotrochozoa</taxon>
        <taxon>Mollusca</taxon>
        <taxon>Gastropoda</taxon>
        <taxon>Heterobranchia</taxon>
        <taxon>Euthyneura</taxon>
        <taxon>Panpulmonata</taxon>
        <taxon>Eupulmonata</taxon>
        <taxon>Stylommatophora</taxon>
        <taxon>Helicina</taxon>
        <taxon>Arionoidea</taxon>
        <taxon>Arionidae</taxon>
        <taxon>Arion</taxon>
    </lineage>
</organism>
<dbReference type="InterPro" id="IPR036621">
    <property type="entry name" value="Anticodon-bd_dom_sf"/>
</dbReference>
<feature type="compositionally biased region" description="Basic and acidic residues" evidence="2">
    <location>
        <begin position="18"/>
        <end position="29"/>
    </location>
</feature>
<dbReference type="AlphaFoldDB" id="A0A0B7A4A9"/>
<dbReference type="PANTHER" id="PTHR23295:SF6">
    <property type="entry name" value="NEOSIN, ISOFORM A"/>
    <property type="match status" value="1"/>
</dbReference>
<feature type="region of interest" description="Disordered" evidence="2">
    <location>
        <begin position="209"/>
        <end position="269"/>
    </location>
</feature>
<dbReference type="SUPFAM" id="SSF54928">
    <property type="entry name" value="RNA-binding domain, RBD"/>
    <property type="match status" value="1"/>
</dbReference>
<feature type="compositionally biased region" description="Low complexity" evidence="2">
    <location>
        <begin position="679"/>
        <end position="694"/>
    </location>
</feature>
<feature type="non-terminal residue" evidence="4">
    <location>
        <position position="694"/>
    </location>
</feature>
<feature type="compositionally biased region" description="Polar residues" evidence="2">
    <location>
        <begin position="578"/>
        <end position="588"/>
    </location>
</feature>
<reference evidence="4" key="1">
    <citation type="submission" date="2014-12" db="EMBL/GenBank/DDBJ databases">
        <title>Insight into the proteome of Arion vulgaris.</title>
        <authorList>
            <person name="Aradska J."/>
            <person name="Bulat T."/>
            <person name="Smidak R."/>
            <person name="Sarate P."/>
            <person name="Gangsoo J."/>
            <person name="Sialana F."/>
            <person name="Bilban M."/>
            <person name="Lubec G."/>
        </authorList>
    </citation>
    <scope>NUCLEOTIDE SEQUENCE</scope>
    <source>
        <tissue evidence="4">Skin</tissue>
    </source>
</reference>
<dbReference type="SUPFAM" id="SSF52954">
    <property type="entry name" value="Class II aaRS ABD-related"/>
    <property type="match status" value="1"/>
</dbReference>
<feature type="region of interest" description="Disordered" evidence="2">
    <location>
        <begin position="652"/>
        <end position="694"/>
    </location>
</feature>
<protein>
    <recommendedName>
        <fullName evidence="3">RRM domain-containing protein</fullName>
    </recommendedName>
</protein>